<dbReference type="InterPro" id="IPR050373">
    <property type="entry name" value="Fibrinogen_C-term_domain"/>
</dbReference>
<dbReference type="SUPFAM" id="SSF56496">
    <property type="entry name" value="Fibrinogen C-terminal domain-like"/>
    <property type="match status" value="1"/>
</dbReference>
<dbReference type="Proteomes" id="UP000507470">
    <property type="component" value="Unassembled WGS sequence"/>
</dbReference>
<reference evidence="2 3" key="1">
    <citation type="submission" date="2020-06" db="EMBL/GenBank/DDBJ databases">
        <authorList>
            <person name="Li R."/>
            <person name="Bekaert M."/>
        </authorList>
    </citation>
    <scope>NUCLEOTIDE SEQUENCE [LARGE SCALE GENOMIC DNA]</scope>
    <source>
        <strain evidence="3">wild</strain>
    </source>
</reference>
<proteinExistence type="predicted"/>
<keyword evidence="3" id="KW-1185">Reference proteome</keyword>
<protein>
    <recommendedName>
        <fullName evidence="1">Fibrinogen C-terminal domain-containing protein</fullName>
    </recommendedName>
</protein>
<dbReference type="InterPro" id="IPR014716">
    <property type="entry name" value="Fibrinogen_a/b/g_C_1"/>
</dbReference>
<dbReference type="AlphaFoldDB" id="A0A6J8A787"/>
<dbReference type="Gene3D" id="3.90.215.10">
    <property type="entry name" value="Gamma Fibrinogen, chain A, domain 1"/>
    <property type="match status" value="1"/>
</dbReference>
<accession>A0A6J8A787</accession>
<sequence length="245" mass="27935">MIQNTLQGHIQECVKTSLKENSTIDLISNITLQELNGVLKDQIQGTPKDCTELKTIRASSGVYQIFPEKTEGVKAYCEMDIDGGGWTIIQKRYDDSVNFQRIWTEYENGFGNVNGEDWLGSKHIHRLTSSGNYELKIDLTDKNYNKKYAKYRTFVVGDAASQFKLTIGGYSGNAGDSLTYSNGMKFTTVDRNNDLISSNCAEERGPWWFKSCSQSALNNPLRDIWYWYHISGHNVKMSVMMIRKF</sequence>
<dbReference type="OrthoDB" id="6345539at2759"/>
<gene>
    <name evidence="2" type="ORF">MCOR_4858</name>
</gene>
<evidence type="ECO:0000259" key="1">
    <source>
        <dbReference type="PROSITE" id="PS51406"/>
    </source>
</evidence>
<dbReference type="SMART" id="SM00186">
    <property type="entry name" value="FBG"/>
    <property type="match status" value="1"/>
</dbReference>
<dbReference type="InterPro" id="IPR036056">
    <property type="entry name" value="Fibrinogen-like_C"/>
</dbReference>
<dbReference type="Pfam" id="PF00147">
    <property type="entry name" value="Fibrinogen_C"/>
    <property type="match status" value="1"/>
</dbReference>
<evidence type="ECO:0000313" key="3">
    <source>
        <dbReference type="Proteomes" id="UP000507470"/>
    </source>
</evidence>
<dbReference type="PROSITE" id="PS51406">
    <property type="entry name" value="FIBRINOGEN_C_2"/>
    <property type="match status" value="1"/>
</dbReference>
<organism evidence="2 3">
    <name type="scientific">Mytilus coruscus</name>
    <name type="common">Sea mussel</name>
    <dbReference type="NCBI Taxonomy" id="42192"/>
    <lineage>
        <taxon>Eukaryota</taxon>
        <taxon>Metazoa</taxon>
        <taxon>Spiralia</taxon>
        <taxon>Lophotrochozoa</taxon>
        <taxon>Mollusca</taxon>
        <taxon>Bivalvia</taxon>
        <taxon>Autobranchia</taxon>
        <taxon>Pteriomorphia</taxon>
        <taxon>Mytilida</taxon>
        <taxon>Mytiloidea</taxon>
        <taxon>Mytilidae</taxon>
        <taxon>Mytilinae</taxon>
        <taxon>Mytilus</taxon>
    </lineage>
</organism>
<dbReference type="GO" id="GO:0005615">
    <property type="term" value="C:extracellular space"/>
    <property type="evidence" value="ECO:0007669"/>
    <property type="project" value="TreeGrafter"/>
</dbReference>
<name>A0A6J8A787_MYTCO</name>
<dbReference type="CDD" id="cd00087">
    <property type="entry name" value="FReD"/>
    <property type="match status" value="1"/>
</dbReference>
<dbReference type="PANTHER" id="PTHR19143">
    <property type="entry name" value="FIBRINOGEN/TENASCIN/ANGIOPOEITIN"/>
    <property type="match status" value="1"/>
</dbReference>
<feature type="domain" description="Fibrinogen C-terminal" evidence="1">
    <location>
        <begin position="41"/>
        <end position="245"/>
    </location>
</feature>
<evidence type="ECO:0000313" key="2">
    <source>
        <dbReference type="EMBL" id="CAC5363415.1"/>
    </source>
</evidence>
<dbReference type="EMBL" id="CACVKT020000843">
    <property type="protein sequence ID" value="CAC5363415.1"/>
    <property type="molecule type" value="Genomic_DNA"/>
</dbReference>
<dbReference type="InterPro" id="IPR002181">
    <property type="entry name" value="Fibrinogen_a/b/g_C_dom"/>
</dbReference>
<dbReference type="NCBIfam" id="NF040941">
    <property type="entry name" value="GGGWT_bact"/>
    <property type="match status" value="1"/>
</dbReference>